<dbReference type="AlphaFoldDB" id="A0A511QXU8"/>
<dbReference type="Proteomes" id="UP000321197">
    <property type="component" value="Unassembled WGS sequence"/>
</dbReference>
<proteinExistence type="predicted"/>
<feature type="coiled-coil region" evidence="1">
    <location>
        <begin position="115"/>
        <end position="142"/>
    </location>
</feature>
<organism evidence="2 3">
    <name type="scientific">Meiothermus hypogaeus NBRC 106114</name>
    <dbReference type="NCBI Taxonomy" id="1227553"/>
    <lineage>
        <taxon>Bacteria</taxon>
        <taxon>Thermotogati</taxon>
        <taxon>Deinococcota</taxon>
        <taxon>Deinococci</taxon>
        <taxon>Thermales</taxon>
        <taxon>Thermaceae</taxon>
        <taxon>Meiothermus</taxon>
    </lineage>
</organism>
<dbReference type="RefSeq" id="WP_244947013.1">
    <property type="nucleotide sequence ID" value="NZ_BJXL01000006.1"/>
</dbReference>
<reference evidence="2 3" key="1">
    <citation type="submission" date="2019-07" db="EMBL/GenBank/DDBJ databases">
        <title>Whole genome shotgun sequence of Meiothermus hypogaeus NBRC 106114.</title>
        <authorList>
            <person name="Hosoyama A."/>
            <person name="Uohara A."/>
            <person name="Ohji S."/>
            <person name="Ichikawa N."/>
        </authorList>
    </citation>
    <scope>NUCLEOTIDE SEQUENCE [LARGE SCALE GENOMIC DNA]</scope>
    <source>
        <strain evidence="2 3">NBRC 106114</strain>
    </source>
</reference>
<evidence type="ECO:0000313" key="2">
    <source>
        <dbReference type="EMBL" id="GEM82211.1"/>
    </source>
</evidence>
<protein>
    <submittedName>
        <fullName evidence="2">Uncharacterized protein</fullName>
    </submittedName>
</protein>
<gene>
    <name evidence="2" type="ORF">MHY01S_03770</name>
</gene>
<dbReference type="EMBL" id="BJXL01000006">
    <property type="protein sequence ID" value="GEM82211.1"/>
    <property type="molecule type" value="Genomic_DNA"/>
</dbReference>
<sequence length="153" mass="17580">MSVVFALNLESETVEQFTHLALLTDEEADDLNRVSGDLYEFFVNHYRARLVPTRLVDLEDTLKEHEDALEELGDAQIARDRYREALEIARAQAVLEGRIQGKNADEREAYSRTLLAEQYQNLRLAEERLTRAKAQAEIARSRFEMIKALLAKG</sequence>
<evidence type="ECO:0000256" key="1">
    <source>
        <dbReference type="SAM" id="Coils"/>
    </source>
</evidence>
<comment type="caution">
    <text evidence="2">The sequence shown here is derived from an EMBL/GenBank/DDBJ whole genome shotgun (WGS) entry which is preliminary data.</text>
</comment>
<keyword evidence="1" id="KW-0175">Coiled coil</keyword>
<name>A0A511QXU8_9DEIN</name>
<accession>A0A511QXU8</accession>
<evidence type="ECO:0000313" key="3">
    <source>
        <dbReference type="Proteomes" id="UP000321197"/>
    </source>
</evidence>